<keyword evidence="1" id="KW-1133">Transmembrane helix</keyword>
<dbReference type="Proteomes" id="UP000789901">
    <property type="component" value="Unassembled WGS sequence"/>
</dbReference>
<name>A0ABN7XDP7_GIGMA</name>
<dbReference type="EMBL" id="CAJVQB010113244">
    <property type="protein sequence ID" value="CAG8852551.1"/>
    <property type="molecule type" value="Genomic_DNA"/>
</dbReference>
<evidence type="ECO:0000256" key="1">
    <source>
        <dbReference type="SAM" id="Phobius"/>
    </source>
</evidence>
<accession>A0ABN7XDP7</accession>
<evidence type="ECO:0000313" key="3">
    <source>
        <dbReference type="Proteomes" id="UP000789901"/>
    </source>
</evidence>
<sequence length="47" mass="5252">PYLCAALIPVHCLSVGGSITIFLFLQLHHLFLLPVANSKFGDLMFFF</sequence>
<feature type="non-terminal residue" evidence="2">
    <location>
        <position position="47"/>
    </location>
</feature>
<keyword evidence="3" id="KW-1185">Reference proteome</keyword>
<evidence type="ECO:0000313" key="2">
    <source>
        <dbReference type="EMBL" id="CAG8852551.1"/>
    </source>
</evidence>
<proteinExistence type="predicted"/>
<feature type="transmembrane region" description="Helical" evidence="1">
    <location>
        <begin position="6"/>
        <end position="25"/>
    </location>
</feature>
<organism evidence="2 3">
    <name type="scientific">Gigaspora margarita</name>
    <dbReference type="NCBI Taxonomy" id="4874"/>
    <lineage>
        <taxon>Eukaryota</taxon>
        <taxon>Fungi</taxon>
        <taxon>Fungi incertae sedis</taxon>
        <taxon>Mucoromycota</taxon>
        <taxon>Glomeromycotina</taxon>
        <taxon>Glomeromycetes</taxon>
        <taxon>Diversisporales</taxon>
        <taxon>Gigasporaceae</taxon>
        <taxon>Gigaspora</taxon>
    </lineage>
</organism>
<protein>
    <submittedName>
        <fullName evidence="2">21332_t:CDS:1</fullName>
    </submittedName>
</protein>
<comment type="caution">
    <text evidence="2">The sequence shown here is derived from an EMBL/GenBank/DDBJ whole genome shotgun (WGS) entry which is preliminary data.</text>
</comment>
<gene>
    <name evidence="2" type="ORF">GMARGA_LOCUS41372</name>
</gene>
<keyword evidence="1" id="KW-0472">Membrane</keyword>
<feature type="non-terminal residue" evidence="2">
    <location>
        <position position="1"/>
    </location>
</feature>
<keyword evidence="1" id="KW-0812">Transmembrane</keyword>
<reference evidence="2 3" key="1">
    <citation type="submission" date="2021-06" db="EMBL/GenBank/DDBJ databases">
        <authorList>
            <person name="Kallberg Y."/>
            <person name="Tangrot J."/>
            <person name="Rosling A."/>
        </authorList>
    </citation>
    <scope>NUCLEOTIDE SEQUENCE [LARGE SCALE GENOMIC DNA]</scope>
    <source>
        <strain evidence="2 3">120-4 pot B 10/14</strain>
    </source>
</reference>